<keyword evidence="2" id="KW-1185">Reference proteome</keyword>
<dbReference type="AlphaFoldDB" id="A0AA86TK51"/>
<sequence>MIKPNYELQINISGIKIYKINKMIDNINTKWKGPVSDMCHLWNNLIANCHSPHKTFLPFYTPIRPRIITAITSSINHVNHISKTTLVKLSCVYPFAPASSLTLTYDTACMDRQGWLPSHLSSTLLLA</sequence>
<evidence type="ECO:0000313" key="1">
    <source>
        <dbReference type="EMBL" id="CAJ1975974.1"/>
    </source>
</evidence>
<protein>
    <submittedName>
        <fullName evidence="1">Uncharacterized protein</fullName>
    </submittedName>
</protein>
<organism evidence="1 2">
    <name type="scientific">Sphenostylis stenocarpa</name>
    <dbReference type="NCBI Taxonomy" id="92480"/>
    <lineage>
        <taxon>Eukaryota</taxon>
        <taxon>Viridiplantae</taxon>
        <taxon>Streptophyta</taxon>
        <taxon>Embryophyta</taxon>
        <taxon>Tracheophyta</taxon>
        <taxon>Spermatophyta</taxon>
        <taxon>Magnoliopsida</taxon>
        <taxon>eudicotyledons</taxon>
        <taxon>Gunneridae</taxon>
        <taxon>Pentapetalae</taxon>
        <taxon>rosids</taxon>
        <taxon>fabids</taxon>
        <taxon>Fabales</taxon>
        <taxon>Fabaceae</taxon>
        <taxon>Papilionoideae</taxon>
        <taxon>50 kb inversion clade</taxon>
        <taxon>NPAAA clade</taxon>
        <taxon>indigoferoid/millettioid clade</taxon>
        <taxon>Phaseoleae</taxon>
        <taxon>Sphenostylis</taxon>
    </lineage>
</organism>
<dbReference type="Proteomes" id="UP001189624">
    <property type="component" value="Chromosome 9"/>
</dbReference>
<gene>
    <name evidence="1" type="ORF">AYBTSS11_LOCUS28101</name>
</gene>
<proteinExistence type="predicted"/>
<dbReference type="EMBL" id="OY731406">
    <property type="protein sequence ID" value="CAJ1975974.1"/>
    <property type="molecule type" value="Genomic_DNA"/>
</dbReference>
<reference evidence="1" key="1">
    <citation type="submission" date="2023-10" db="EMBL/GenBank/DDBJ databases">
        <authorList>
            <person name="Domelevo Entfellner J.-B."/>
        </authorList>
    </citation>
    <scope>NUCLEOTIDE SEQUENCE</scope>
</reference>
<dbReference type="Gramene" id="rna-AYBTSS11_LOCUS28101">
    <property type="protein sequence ID" value="CAJ1975974.1"/>
    <property type="gene ID" value="gene-AYBTSS11_LOCUS28101"/>
</dbReference>
<accession>A0AA86TK51</accession>
<name>A0AA86TK51_9FABA</name>
<evidence type="ECO:0000313" key="2">
    <source>
        <dbReference type="Proteomes" id="UP001189624"/>
    </source>
</evidence>